<dbReference type="SUPFAM" id="SSF50729">
    <property type="entry name" value="PH domain-like"/>
    <property type="match status" value="1"/>
</dbReference>
<dbReference type="PANTHER" id="PTHR12847:SF9">
    <property type="entry name" value="NECAP-LIKE PROTEIN CG9132"/>
    <property type="match status" value="1"/>
</dbReference>
<organism evidence="7">
    <name type="scientific">Capitella teleta</name>
    <name type="common">Polychaete worm</name>
    <dbReference type="NCBI Taxonomy" id="283909"/>
    <lineage>
        <taxon>Eukaryota</taxon>
        <taxon>Metazoa</taxon>
        <taxon>Spiralia</taxon>
        <taxon>Lophotrochozoa</taxon>
        <taxon>Annelida</taxon>
        <taxon>Polychaeta</taxon>
        <taxon>Sedentaria</taxon>
        <taxon>Scolecida</taxon>
        <taxon>Capitellidae</taxon>
        <taxon>Capitella</taxon>
    </lineage>
</organism>
<dbReference type="CDD" id="cd13228">
    <property type="entry name" value="PHear_NECAP"/>
    <property type="match status" value="1"/>
</dbReference>
<feature type="region of interest" description="Disordered" evidence="5">
    <location>
        <begin position="130"/>
        <end position="149"/>
    </location>
</feature>
<dbReference type="InterPro" id="IPR011993">
    <property type="entry name" value="PH-like_dom_sf"/>
</dbReference>
<reference evidence="8" key="3">
    <citation type="submission" date="2015-06" db="UniProtKB">
        <authorList>
            <consortium name="EnsemblMetazoa"/>
        </authorList>
    </citation>
    <scope>IDENTIFICATION</scope>
</reference>
<keyword evidence="4" id="KW-0653">Protein transport</keyword>
<evidence type="ECO:0000256" key="4">
    <source>
        <dbReference type="ARBA" id="ARBA00022927"/>
    </source>
</evidence>
<dbReference type="GO" id="GO:0030125">
    <property type="term" value="C:clathrin vesicle coat"/>
    <property type="evidence" value="ECO:0007669"/>
    <property type="project" value="TreeGrafter"/>
</dbReference>
<dbReference type="HOGENOM" id="CLU_069884_1_0_1"/>
<dbReference type="EMBL" id="AMQN01014839">
    <property type="status" value="NOT_ANNOTATED_CDS"/>
    <property type="molecule type" value="Genomic_DNA"/>
</dbReference>
<dbReference type="FunFam" id="2.30.29.30:FF:000064">
    <property type="entry name" value="Adaptin ear-binding coat-associated protein 1"/>
    <property type="match status" value="1"/>
</dbReference>
<keyword evidence="9" id="KW-1185">Reference proteome</keyword>
<evidence type="ECO:0000256" key="3">
    <source>
        <dbReference type="ARBA" id="ARBA00022583"/>
    </source>
</evidence>
<dbReference type="Pfam" id="PF07933">
    <property type="entry name" value="DUF1681"/>
    <property type="match status" value="1"/>
</dbReference>
<dbReference type="GO" id="GO:0015031">
    <property type="term" value="P:protein transport"/>
    <property type="evidence" value="ECO:0007669"/>
    <property type="project" value="UniProtKB-KW"/>
</dbReference>
<sequence length="270" mass="29155">MADFETVVCVKNEVFVYKIPARSSNRGYRAAEWKLDQPDWTGRLRVCALGKNITIKLDDRNTGELFAQCPVEEYPSIAVEQVLDSSRYFVIRIQDGSGRSAFIGIGFADRGDSFDLLVALQDHFKRAKRDTLEDNKSAQSLEESPKLDLGFKEGQTIRINIATKHGENASAKPRPKTGGGSGGLLPPPPGGVKISAPPKPAAPSPEHHAAPPAQSSHSNVDLLLDLGAPPPVAPVSSTSQPSDPWGDFTSAGRTPIDSIPCQKHHAWMQA</sequence>
<dbReference type="EnsemblMetazoa" id="CapteT219974">
    <property type="protein sequence ID" value="CapteP219974"/>
    <property type="gene ID" value="CapteG219974"/>
</dbReference>
<evidence type="ECO:0000256" key="1">
    <source>
        <dbReference type="ARBA" id="ARBA00007736"/>
    </source>
</evidence>
<evidence type="ECO:0000259" key="6">
    <source>
        <dbReference type="Pfam" id="PF07933"/>
    </source>
</evidence>
<evidence type="ECO:0000313" key="7">
    <source>
        <dbReference type="EMBL" id="ELT89457.1"/>
    </source>
</evidence>
<dbReference type="GO" id="GO:0006897">
    <property type="term" value="P:endocytosis"/>
    <property type="evidence" value="ECO:0007669"/>
    <property type="project" value="UniProtKB-KW"/>
</dbReference>
<dbReference type="Proteomes" id="UP000014760">
    <property type="component" value="Unassembled WGS sequence"/>
</dbReference>
<evidence type="ECO:0000256" key="2">
    <source>
        <dbReference type="ARBA" id="ARBA00022448"/>
    </source>
</evidence>
<protein>
    <recommendedName>
        <fullName evidence="6">NECAP PHear domain-containing protein</fullName>
    </recommendedName>
</protein>
<dbReference type="InterPro" id="IPR012466">
    <property type="entry name" value="NECAP_PHear"/>
</dbReference>
<name>R7TD93_CAPTE</name>
<dbReference type="EMBL" id="KB311344">
    <property type="protein sequence ID" value="ELT89457.1"/>
    <property type="molecule type" value="Genomic_DNA"/>
</dbReference>
<evidence type="ECO:0000313" key="8">
    <source>
        <dbReference type="EnsemblMetazoa" id="CapteP219974"/>
    </source>
</evidence>
<dbReference type="PANTHER" id="PTHR12847">
    <property type="entry name" value="ATP-BINDING CASSETTE ABC TRANSPORTER-RELATED"/>
    <property type="match status" value="1"/>
</dbReference>
<keyword evidence="3" id="KW-0254">Endocytosis</keyword>
<dbReference type="Gene3D" id="2.30.29.30">
    <property type="entry name" value="Pleckstrin-homology domain (PH domain)/Phosphotyrosine-binding domain (PTB)"/>
    <property type="match status" value="1"/>
</dbReference>
<evidence type="ECO:0000313" key="9">
    <source>
        <dbReference type="Proteomes" id="UP000014760"/>
    </source>
</evidence>
<dbReference type="OMA" id="TYESMLC"/>
<dbReference type="OrthoDB" id="10265489at2759"/>
<proteinExistence type="inferred from homology"/>
<accession>R7TD93</accession>
<dbReference type="AlphaFoldDB" id="R7TD93"/>
<dbReference type="FunCoup" id="R7TD93">
    <property type="interactions" value="911"/>
</dbReference>
<evidence type="ECO:0000256" key="5">
    <source>
        <dbReference type="SAM" id="MobiDB-lite"/>
    </source>
</evidence>
<keyword evidence="2" id="KW-0813">Transport</keyword>
<reference evidence="7 9" key="2">
    <citation type="journal article" date="2013" name="Nature">
        <title>Insights into bilaterian evolution from three spiralian genomes.</title>
        <authorList>
            <person name="Simakov O."/>
            <person name="Marletaz F."/>
            <person name="Cho S.J."/>
            <person name="Edsinger-Gonzales E."/>
            <person name="Havlak P."/>
            <person name="Hellsten U."/>
            <person name="Kuo D.H."/>
            <person name="Larsson T."/>
            <person name="Lv J."/>
            <person name="Arendt D."/>
            <person name="Savage R."/>
            <person name="Osoegawa K."/>
            <person name="de Jong P."/>
            <person name="Grimwood J."/>
            <person name="Chapman J.A."/>
            <person name="Shapiro H."/>
            <person name="Aerts A."/>
            <person name="Otillar R.P."/>
            <person name="Terry A.Y."/>
            <person name="Boore J.L."/>
            <person name="Grigoriev I.V."/>
            <person name="Lindberg D.R."/>
            <person name="Seaver E.C."/>
            <person name="Weisblat D.A."/>
            <person name="Putnam N.H."/>
            <person name="Rokhsar D.S."/>
        </authorList>
    </citation>
    <scope>NUCLEOTIDE SEQUENCE</scope>
    <source>
        <strain evidence="7 9">I ESC-2004</strain>
    </source>
</reference>
<dbReference type="STRING" id="283909.R7TD93"/>
<comment type="similarity">
    <text evidence="1">Belongs to the NECAP family.</text>
</comment>
<feature type="region of interest" description="Disordered" evidence="5">
    <location>
        <begin position="162"/>
        <end position="270"/>
    </location>
</feature>
<feature type="domain" description="NECAP PHear" evidence="6">
    <location>
        <begin position="4"/>
        <end position="161"/>
    </location>
</feature>
<reference evidence="9" key="1">
    <citation type="submission" date="2012-12" db="EMBL/GenBank/DDBJ databases">
        <authorList>
            <person name="Hellsten U."/>
            <person name="Grimwood J."/>
            <person name="Chapman J.A."/>
            <person name="Shapiro H."/>
            <person name="Aerts A."/>
            <person name="Otillar R.P."/>
            <person name="Terry A.Y."/>
            <person name="Boore J.L."/>
            <person name="Simakov O."/>
            <person name="Marletaz F."/>
            <person name="Cho S.-J."/>
            <person name="Edsinger-Gonzales E."/>
            <person name="Havlak P."/>
            <person name="Kuo D.-H."/>
            <person name="Larsson T."/>
            <person name="Lv J."/>
            <person name="Arendt D."/>
            <person name="Savage R."/>
            <person name="Osoegawa K."/>
            <person name="de Jong P."/>
            <person name="Lindberg D.R."/>
            <person name="Seaver E.C."/>
            <person name="Weisblat D.A."/>
            <person name="Putnam N.H."/>
            <person name="Grigoriev I.V."/>
            <person name="Rokhsar D.S."/>
        </authorList>
    </citation>
    <scope>NUCLEOTIDE SEQUENCE</scope>
    <source>
        <strain evidence="9">I ESC-2004</strain>
    </source>
</reference>
<gene>
    <name evidence="7" type="ORF">CAPTEDRAFT_219974</name>
</gene>